<reference evidence="3" key="1">
    <citation type="submission" date="2016-10" db="EMBL/GenBank/DDBJ databases">
        <authorList>
            <person name="Varghese N."/>
            <person name="Submissions S."/>
        </authorList>
    </citation>
    <scope>NUCLEOTIDE SEQUENCE [LARGE SCALE GENOMIC DNA]</scope>
    <source>
        <strain evidence="3">DSM 13234</strain>
    </source>
</reference>
<feature type="domain" description="Alginate export" evidence="1">
    <location>
        <begin position="336"/>
        <end position="498"/>
    </location>
</feature>
<dbReference type="Proteomes" id="UP000182983">
    <property type="component" value="Unassembled WGS sequence"/>
</dbReference>
<keyword evidence="3" id="KW-1185">Reference proteome</keyword>
<evidence type="ECO:0000259" key="1">
    <source>
        <dbReference type="Pfam" id="PF13372"/>
    </source>
</evidence>
<dbReference type="PROSITE" id="PS51257">
    <property type="entry name" value="PROKAR_LIPOPROTEIN"/>
    <property type="match status" value="1"/>
</dbReference>
<name>A0A1H6HEL9_MAGFU</name>
<proteinExistence type="predicted"/>
<dbReference type="AlphaFoldDB" id="A0A1H6HEL9"/>
<gene>
    <name evidence="2" type="ORF">SAMN04244559_01264</name>
</gene>
<organism evidence="2 3">
    <name type="scientific">Magnetospirillum fulvum</name>
    <name type="common">Rhodospirillum fulvum</name>
    <dbReference type="NCBI Taxonomy" id="1082"/>
    <lineage>
        <taxon>Bacteria</taxon>
        <taxon>Pseudomonadati</taxon>
        <taxon>Pseudomonadota</taxon>
        <taxon>Alphaproteobacteria</taxon>
        <taxon>Rhodospirillales</taxon>
        <taxon>Rhodospirillaceae</taxon>
        <taxon>Magnetospirillum</taxon>
    </lineage>
</organism>
<evidence type="ECO:0000313" key="3">
    <source>
        <dbReference type="Proteomes" id="UP000182983"/>
    </source>
</evidence>
<dbReference type="InterPro" id="IPR025388">
    <property type="entry name" value="Alginate_export_dom"/>
</dbReference>
<protein>
    <submittedName>
        <fullName evidence="2">Alginate export</fullName>
    </submittedName>
</protein>
<dbReference type="EMBL" id="FNWO01000004">
    <property type="protein sequence ID" value="SEH32540.1"/>
    <property type="molecule type" value="Genomic_DNA"/>
</dbReference>
<dbReference type="Pfam" id="PF13372">
    <property type="entry name" value="Alginate_exp"/>
    <property type="match status" value="1"/>
</dbReference>
<dbReference type="OrthoDB" id="311329at2"/>
<evidence type="ECO:0000313" key="2">
    <source>
        <dbReference type="EMBL" id="SEH32540.1"/>
    </source>
</evidence>
<accession>A0A1H6HEL9</accession>
<sequence>MVRHDLRSRGLITGAIMSVVLGCSAVPAVADVSLYEQGGLKVDGAFTGGLSLFTSPGAQFGAGSNTAGSGTARRISGRPSWSELFLHPELKASLTTETAGTFYGDVSGQLTATGGDGDASLYSTTYGHPVLLDIENAYAGWRSGKTLTSLGLEEDALDLSGGRQSFRVGDGFLISNGVNNAGKRGGWWNQSRSAFAQTGIVKASHGPVRGDIFYLQNDSSQQKVQVNLDQAKAKIVGANIEVFGNADQVEGGPARNGATTYGDRKWYAGLTYFNVVNASNDGPFSFGSTSVRSGGTSNYTVTNTVTSNREGMNVLSLHLGGNFIPAVPDFSLYGNYVYESNSRSNSKVDASAWYIEPGYQLSDVLWTPKLSYRYAHFSGDSNPDDDKKTAYDPFFYNSVSRGYGTWFMGEIVGNYIISNSNVNVHMLNFSVNPRDDLKLSVLGYLYNYDKKNQYSNGTATMTSDSLAREIDFVAEWTITENVSLSGAFAAAQSGGGYRQYQKTQGFSGNDDKTWLLGETSVIVKF</sequence>